<proteinExistence type="predicted"/>
<protein>
    <recommendedName>
        <fullName evidence="3">Glycosyl transferase</fullName>
    </recommendedName>
</protein>
<dbReference type="EMBL" id="JBHTLI010000001">
    <property type="protein sequence ID" value="MFD1095233.1"/>
    <property type="molecule type" value="Genomic_DNA"/>
</dbReference>
<dbReference type="RefSeq" id="WP_380743805.1">
    <property type="nucleotide sequence ID" value="NZ_JBHTLI010000001.1"/>
</dbReference>
<name>A0ABW3NNY4_9FLAO</name>
<evidence type="ECO:0008006" key="3">
    <source>
        <dbReference type="Google" id="ProtNLM"/>
    </source>
</evidence>
<sequence length="285" mass="33401">MPKILHFTPVRKPADVLELHLRSLIGINKENFSLTYSFFDDNVDEESSTILEQFVENNKNALLHQFDLEKASNYKGNERWVPQLYQRITLIKNKAIQYFLQHDFDYLFLSDADLIINPDCLKNLVSKQLDFCASVFWTHFKGNLTYTPNAWYAKHLGFSKEDLMRFKTPGTYEVDFTGACTLLSRNILEAGVSFEKISNIEFLGEDKHFCIRAAVLGFQAYLNTEYPCFHIYQQSNVQEGKPLLDNNFDFNLEDYLDENWEAKLDEMVTPKKKSILQRAKLRFRK</sequence>
<reference evidence="2" key="1">
    <citation type="journal article" date="2019" name="Int. J. Syst. Evol. Microbiol.">
        <title>The Global Catalogue of Microorganisms (GCM) 10K type strain sequencing project: providing services to taxonomists for standard genome sequencing and annotation.</title>
        <authorList>
            <consortium name="The Broad Institute Genomics Platform"/>
            <consortium name="The Broad Institute Genome Sequencing Center for Infectious Disease"/>
            <person name="Wu L."/>
            <person name="Ma J."/>
        </authorList>
    </citation>
    <scope>NUCLEOTIDE SEQUENCE [LARGE SCALE GENOMIC DNA]</scope>
    <source>
        <strain evidence="2">CCUG 64793</strain>
    </source>
</reference>
<dbReference type="Gene3D" id="3.90.550.10">
    <property type="entry name" value="Spore Coat Polysaccharide Biosynthesis Protein SpsA, Chain A"/>
    <property type="match status" value="1"/>
</dbReference>
<dbReference type="Proteomes" id="UP001597131">
    <property type="component" value="Unassembled WGS sequence"/>
</dbReference>
<evidence type="ECO:0000313" key="2">
    <source>
        <dbReference type="Proteomes" id="UP001597131"/>
    </source>
</evidence>
<organism evidence="1 2">
    <name type="scientific">Salegentibacter chungangensis</name>
    <dbReference type="NCBI Taxonomy" id="1335724"/>
    <lineage>
        <taxon>Bacteria</taxon>
        <taxon>Pseudomonadati</taxon>
        <taxon>Bacteroidota</taxon>
        <taxon>Flavobacteriia</taxon>
        <taxon>Flavobacteriales</taxon>
        <taxon>Flavobacteriaceae</taxon>
        <taxon>Salegentibacter</taxon>
    </lineage>
</organism>
<accession>A0ABW3NNY4</accession>
<gene>
    <name evidence="1" type="ORF">ACFQ3Q_05685</name>
</gene>
<keyword evidence="2" id="KW-1185">Reference proteome</keyword>
<dbReference type="InterPro" id="IPR029044">
    <property type="entry name" value="Nucleotide-diphossugar_trans"/>
</dbReference>
<comment type="caution">
    <text evidence="1">The sequence shown here is derived from an EMBL/GenBank/DDBJ whole genome shotgun (WGS) entry which is preliminary data.</text>
</comment>
<dbReference type="SUPFAM" id="SSF53448">
    <property type="entry name" value="Nucleotide-diphospho-sugar transferases"/>
    <property type="match status" value="1"/>
</dbReference>
<evidence type="ECO:0000313" key="1">
    <source>
        <dbReference type="EMBL" id="MFD1095233.1"/>
    </source>
</evidence>